<dbReference type="Pfam" id="PF01868">
    <property type="entry name" value="RNase_P-MRP_p29"/>
    <property type="match status" value="1"/>
</dbReference>
<gene>
    <name evidence="6" type="primary">rnp1</name>
    <name evidence="7" type="ORF">SAMN04488696_2585</name>
</gene>
<dbReference type="SMART" id="SM00538">
    <property type="entry name" value="POP4"/>
    <property type="match status" value="1"/>
</dbReference>
<evidence type="ECO:0000256" key="4">
    <source>
        <dbReference type="ARBA" id="ARBA00022759"/>
    </source>
</evidence>
<keyword evidence="8" id="KW-1185">Reference proteome</keyword>
<dbReference type="Proteomes" id="UP000198535">
    <property type="component" value="Unassembled WGS sequence"/>
</dbReference>
<keyword evidence="1 6" id="KW-0963">Cytoplasm</keyword>
<dbReference type="STRING" id="487685.SAMN04488696_2585"/>
<dbReference type="GO" id="GO:0005737">
    <property type="term" value="C:cytoplasm"/>
    <property type="evidence" value="ECO:0007669"/>
    <property type="project" value="UniProtKB-SubCell"/>
</dbReference>
<evidence type="ECO:0000256" key="2">
    <source>
        <dbReference type="ARBA" id="ARBA00022694"/>
    </source>
</evidence>
<dbReference type="GO" id="GO:0001682">
    <property type="term" value="P:tRNA 5'-leader removal"/>
    <property type="evidence" value="ECO:0007669"/>
    <property type="project" value="UniProtKB-UniRule"/>
</dbReference>
<dbReference type="InterPro" id="IPR023534">
    <property type="entry name" value="Rof/RNase_P-like"/>
</dbReference>
<keyword evidence="2 6" id="KW-0819">tRNA processing</keyword>
<comment type="subunit">
    <text evidence="6">Consists of a catalytic RNA component and at least 4-5 protein subunits.</text>
</comment>
<dbReference type="GO" id="GO:0004526">
    <property type="term" value="F:ribonuclease P activity"/>
    <property type="evidence" value="ECO:0007669"/>
    <property type="project" value="UniProtKB-UniRule"/>
</dbReference>
<dbReference type="InterPro" id="IPR023538">
    <property type="entry name" value="RNP1"/>
</dbReference>
<proteinExistence type="inferred from homology"/>
<dbReference type="GO" id="GO:0003723">
    <property type="term" value="F:RNA binding"/>
    <property type="evidence" value="ECO:0007669"/>
    <property type="project" value="InterPro"/>
</dbReference>
<keyword evidence="5 6" id="KW-0378">Hydrolase</keyword>
<reference evidence="8" key="1">
    <citation type="submission" date="2016-10" db="EMBL/GenBank/DDBJ databases">
        <authorList>
            <person name="Varghese N."/>
            <person name="Submissions S."/>
        </authorList>
    </citation>
    <scope>NUCLEOTIDE SEQUENCE [LARGE SCALE GENOMIC DNA]</scope>
    <source>
        <strain evidence="8">Mob M</strain>
    </source>
</reference>
<dbReference type="SUPFAM" id="SSF101744">
    <property type="entry name" value="Rof/RNase P subunit-like"/>
    <property type="match status" value="1"/>
</dbReference>
<organism evidence="7 8">
    <name type="scientific">Methanolobus profundi</name>
    <dbReference type="NCBI Taxonomy" id="487685"/>
    <lineage>
        <taxon>Archaea</taxon>
        <taxon>Methanobacteriati</taxon>
        <taxon>Methanobacteriota</taxon>
        <taxon>Stenosarchaea group</taxon>
        <taxon>Methanomicrobia</taxon>
        <taxon>Methanosarcinales</taxon>
        <taxon>Methanosarcinaceae</taxon>
        <taxon>Methanolobus</taxon>
    </lineage>
</organism>
<dbReference type="EC" id="3.1.26.5" evidence="6"/>
<evidence type="ECO:0000256" key="1">
    <source>
        <dbReference type="ARBA" id="ARBA00022490"/>
    </source>
</evidence>
<dbReference type="HAMAP" id="MF_00754">
    <property type="entry name" value="RNase_P_1"/>
    <property type="match status" value="1"/>
</dbReference>
<sequence>MEITPSKLVFHELIGSNVKVIEATNPTLNDMSGKVVDETKNMIIVLKEDGTERKVPKKGSSFVFQIPSRLSKRHAERYVKVDGNLLISQPENRTKNIRKIHMR</sequence>
<comment type="catalytic activity">
    <reaction evidence="6">
        <text>Endonucleolytic cleavage of RNA, removing 5'-extranucleotides from tRNA precursor.</text>
        <dbReference type="EC" id="3.1.26.5"/>
    </reaction>
</comment>
<dbReference type="InterPro" id="IPR036980">
    <property type="entry name" value="RNase_P/MRP_Rpp29_sf"/>
</dbReference>
<keyword evidence="4 6" id="KW-0255">Endonuclease</keyword>
<accession>A0A1I4U6Z3</accession>
<evidence type="ECO:0000313" key="8">
    <source>
        <dbReference type="Proteomes" id="UP000198535"/>
    </source>
</evidence>
<dbReference type="Gene3D" id="2.30.30.210">
    <property type="entry name" value="Ribonuclease P/MRP, subunit p29"/>
    <property type="match status" value="1"/>
</dbReference>
<comment type="subcellular location">
    <subcellularLocation>
        <location evidence="6">Cytoplasm</location>
    </subcellularLocation>
</comment>
<evidence type="ECO:0000256" key="6">
    <source>
        <dbReference type="HAMAP-Rule" id="MF_00754"/>
    </source>
</evidence>
<name>A0A1I4U6Z3_9EURY</name>
<dbReference type="GO" id="GO:0030677">
    <property type="term" value="C:ribonuclease P complex"/>
    <property type="evidence" value="ECO:0007669"/>
    <property type="project" value="UniProtKB-UniRule"/>
</dbReference>
<protein>
    <recommendedName>
        <fullName evidence="6">Ribonuclease P protein component 1</fullName>
        <shortName evidence="6">RNase P component 1</shortName>
        <ecNumber evidence="6">3.1.26.5</ecNumber>
    </recommendedName>
    <alternativeName>
        <fullName evidence="6">Rpp29</fullName>
    </alternativeName>
</protein>
<evidence type="ECO:0000256" key="5">
    <source>
        <dbReference type="ARBA" id="ARBA00022801"/>
    </source>
</evidence>
<evidence type="ECO:0000256" key="3">
    <source>
        <dbReference type="ARBA" id="ARBA00022722"/>
    </source>
</evidence>
<dbReference type="AlphaFoldDB" id="A0A1I4U6Z3"/>
<dbReference type="OrthoDB" id="39019at2157"/>
<dbReference type="RefSeq" id="WP_091937590.1">
    <property type="nucleotide sequence ID" value="NZ_FOUJ01000006.1"/>
</dbReference>
<dbReference type="InterPro" id="IPR002730">
    <property type="entry name" value="Rpp29/RNP1"/>
</dbReference>
<evidence type="ECO:0000313" key="7">
    <source>
        <dbReference type="EMBL" id="SFM84503.1"/>
    </source>
</evidence>
<dbReference type="NCBIfam" id="NF046110">
    <property type="entry name" value="RNaseP1Mthb"/>
    <property type="match status" value="1"/>
</dbReference>
<comment type="similarity">
    <text evidence="6">Belongs to the eukaryotic/archaeal RNase P protein component 1 family.</text>
</comment>
<keyword evidence="3 6" id="KW-0540">Nuclease</keyword>
<comment type="function">
    <text evidence="6">Part of ribonuclease P, a protein complex that generates mature tRNA molecules by cleaving their 5'-ends.</text>
</comment>
<dbReference type="EMBL" id="FOUJ01000006">
    <property type="protein sequence ID" value="SFM84503.1"/>
    <property type="molecule type" value="Genomic_DNA"/>
</dbReference>